<dbReference type="SMART" id="SM00845">
    <property type="entry name" value="GatB_Yqey"/>
    <property type="match status" value="1"/>
</dbReference>
<keyword evidence="6 10" id="KW-0648">Protein biosynthesis</keyword>
<dbReference type="Gene3D" id="1.10.10.410">
    <property type="match status" value="1"/>
</dbReference>
<dbReference type="STRING" id="1128398.Curi_c03150"/>
<dbReference type="Gene3D" id="1.10.150.380">
    <property type="entry name" value="GatB domain, N-terminal subdomain"/>
    <property type="match status" value="1"/>
</dbReference>
<dbReference type="PATRIC" id="fig|1128398.3.peg.325"/>
<dbReference type="InterPro" id="IPR014746">
    <property type="entry name" value="Gln_synth/guanido_kin_cat_dom"/>
</dbReference>
<evidence type="ECO:0000256" key="8">
    <source>
        <dbReference type="ARBA" id="ARBA00047380"/>
    </source>
</evidence>
<evidence type="ECO:0000256" key="4">
    <source>
        <dbReference type="ARBA" id="ARBA00022741"/>
    </source>
</evidence>
<dbReference type="InterPro" id="IPR023168">
    <property type="entry name" value="GatB_Yqey_C_2"/>
</dbReference>
<evidence type="ECO:0000256" key="1">
    <source>
        <dbReference type="ARBA" id="ARBA00005306"/>
    </source>
</evidence>
<comment type="function">
    <text evidence="7 10">Allows the formation of correctly charged Asn-tRNA(Asn) or Gln-tRNA(Gln) through the transamidation of misacylated Asp-tRNA(Asn) or Glu-tRNA(Gln) in organisms which lack either or both of asparaginyl-tRNA or glutaminyl-tRNA synthetases. The reaction takes place in the presence of glutamine and ATP through an activated phospho-Asp-tRNA(Asn) or phospho-Glu-tRNA(Gln).</text>
</comment>
<dbReference type="GO" id="GO:0070681">
    <property type="term" value="P:glutaminyl-tRNAGln biosynthesis via transamidation"/>
    <property type="evidence" value="ECO:0007669"/>
    <property type="project" value="TreeGrafter"/>
</dbReference>
<dbReference type="Pfam" id="PF02934">
    <property type="entry name" value="GatB_N"/>
    <property type="match status" value="1"/>
</dbReference>
<dbReference type="SUPFAM" id="SSF89095">
    <property type="entry name" value="GatB/YqeY motif"/>
    <property type="match status" value="1"/>
</dbReference>
<reference evidence="12 13" key="1">
    <citation type="journal article" date="2012" name="PLoS ONE">
        <title>The purine-utilizing bacterium Clostridium acidurici 9a: a genome-guided metabolic reconsideration.</title>
        <authorList>
            <person name="Hartwich K."/>
            <person name="Poehlein A."/>
            <person name="Daniel R."/>
        </authorList>
    </citation>
    <scope>NUCLEOTIDE SEQUENCE [LARGE SCALE GENOMIC DNA]</scope>
    <source>
        <strain evidence="13">ATCC 7906 / DSM 604 / BCRC 14475 / CIP 104303 / KCTC 5404 / NCIMB 10678 / 9a</strain>
    </source>
</reference>
<dbReference type="OrthoDB" id="9804078at2"/>
<dbReference type="InterPro" id="IPR042114">
    <property type="entry name" value="GatB_C_1"/>
</dbReference>
<dbReference type="SUPFAM" id="SSF55931">
    <property type="entry name" value="Glutamine synthetase/guanido kinase"/>
    <property type="match status" value="1"/>
</dbReference>
<keyword evidence="13" id="KW-1185">Reference proteome</keyword>
<comment type="catalytic activity">
    <reaction evidence="8 10">
        <text>L-aspartyl-tRNA(Asn) + L-glutamine + ATP + H2O = L-asparaginyl-tRNA(Asn) + L-glutamate + ADP + phosphate + 2 H(+)</text>
        <dbReference type="Rhea" id="RHEA:14513"/>
        <dbReference type="Rhea" id="RHEA-COMP:9674"/>
        <dbReference type="Rhea" id="RHEA-COMP:9677"/>
        <dbReference type="ChEBI" id="CHEBI:15377"/>
        <dbReference type="ChEBI" id="CHEBI:15378"/>
        <dbReference type="ChEBI" id="CHEBI:29985"/>
        <dbReference type="ChEBI" id="CHEBI:30616"/>
        <dbReference type="ChEBI" id="CHEBI:43474"/>
        <dbReference type="ChEBI" id="CHEBI:58359"/>
        <dbReference type="ChEBI" id="CHEBI:78515"/>
        <dbReference type="ChEBI" id="CHEBI:78516"/>
        <dbReference type="ChEBI" id="CHEBI:456216"/>
    </reaction>
</comment>
<keyword evidence="3 10" id="KW-0436">Ligase</keyword>
<evidence type="ECO:0000313" key="13">
    <source>
        <dbReference type="Proteomes" id="UP000006094"/>
    </source>
</evidence>
<dbReference type="NCBIfam" id="NF004012">
    <property type="entry name" value="PRK05477.1-2"/>
    <property type="match status" value="1"/>
</dbReference>
<gene>
    <name evidence="10 12" type="primary">gatB</name>
    <name evidence="12" type="ordered locus">Curi_c03150</name>
</gene>
<evidence type="ECO:0000256" key="7">
    <source>
        <dbReference type="ARBA" id="ARBA00024799"/>
    </source>
</evidence>
<feature type="domain" description="Asn/Gln amidotransferase" evidence="11">
    <location>
        <begin position="326"/>
        <end position="473"/>
    </location>
</feature>
<dbReference type="InterPro" id="IPR017958">
    <property type="entry name" value="Gln-tRNA_amidoTrfase_suB_CS"/>
</dbReference>
<evidence type="ECO:0000256" key="10">
    <source>
        <dbReference type="HAMAP-Rule" id="MF_00121"/>
    </source>
</evidence>
<dbReference type="InterPro" id="IPR006075">
    <property type="entry name" value="Asn/Gln-tRNA_Trfase_suB/E_cat"/>
</dbReference>
<dbReference type="GO" id="GO:0050567">
    <property type="term" value="F:glutaminyl-tRNA synthase (glutamine-hydrolyzing) activity"/>
    <property type="evidence" value="ECO:0007669"/>
    <property type="project" value="UniProtKB-UniRule"/>
</dbReference>
<dbReference type="AlphaFoldDB" id="K0AXF3"/>
<evidence type="ECO:0000313" key="12">
    <source>
        <dbReference type="EMBL" id="AFS77395.1"/>
    </source>
</evidence>
<comment type="catalytic activity">
    <reaction evidence="9 10">
        <text>L-glutamyl-tRNA(Gln) + L-glutamine + ATP + H2O = L-glutaminyl-tRNA(Gln) + L-glutamate + ADP + phosphate + H(+)</text>
        <dbReference type="Rhea" id="RHEA:17521"/>
        <dbReference type="Rhea" id="RHEA-COMP:9681"/>
        <dbReference type="Rhea" id="RHEA-COMP:9684"/>
        <dbReference type="ChEBI" id="CHEBI:15377"/>
        <dbReference type="ChEBI" id="CHEBI:15378"/>
        <dbReference type="ChEBI" id="CHEBI:29985"/>
        <dbReference type="ChEBI" id="CHEBI:30616"/>
        <dbReference type="ChEBI" id="CHEBI:43474"/>
        <dbReference type="ChEBI" id="CHEBI:58359"/>
        <dbReference type="ChEBI" id="CHEBI:78520"/>
        <dbReference type="ChEBI" id="CHEBI:78521"/>
        <dbReference type="ChEBI" id="CHEBI:456216"/>
    </reaction>
</comment>
<dbReference type="HOGENOM" id="CLU_019240_0_0_9"/>
<dbReference type="HAMAP" id="MF_00121">
    <property type="entry name" value="GatB"/>
    <property type="match status" value="1"/>
</dbReference>
<dbReference type="KEGG" id="cad:Curi_c03150"/>
<dbReference type="Pfam" id="PF02637">
    <property type="entry name" value="GatB_Yqey"/>
    <property type="match status" value="1"/>
</dbReference>
<protein>
    <recommendedName>
        <fullName evidence="10">Aspartyl/glutamyl-tRNA(Asn/Gln) amidotransferase subunit B</fullName>
        <shortName evidence="10">Asp/Glu-ADT subunit B</shortName>
        <ecNumber evidence="10">6.3.5.-</ecNumber>
    </recommendedName>
</protein>
<dbReference type="RefSeq" id="WP_014966532.1">
    <property type="nucleotide sequence ID" value="NC_018664.1"/>
</dbReference>
<organism evidence="12 13">
    <name type="scientific">Gottschalkia acidurici (strain ATCC 7906 / DSM 604 / BCRC 14475 / CIP 104303 / KCTC 5404 / NCIMB 10678 / 9a)</name>
    <name type="common">Clostridium acidurici</name>
    <dbReference type="NCBI Taxonomy" id="1128398"/>
    <lineage>
        <taxon>Bacteria</taxon>
        <taxon>Bacillati</taxon>
        <taxon>Bacillota</taxon>
        <taxon>Tissierellia</taxon>
        <taxon>Tissierellales</taxon>
        <taxon>Gottschalkiaceae</taxon>
        <taxon>Gottschalkia</taxon>
    </lineage>
</organism>
<dbReference type="GO" id="GO:0050566">
    <property type="term" value="F:asparaginyl-tRNA synthase (glutamine-hydrolyzing) activity"/>
    <property type="evidence" value="ECO:0007669"/>
    <property type="project" value="RHEA"/>
</dbReference>
<name>K0AXF3_GOTA9</name>
<sequence>MSYEVLIGLEIHIELKTKSKIFCRCSTEFGREPNTQTCPVCLGLPGILPMLNKKVVEYGIMAGLALNCNISEKIDMDRKNYFYPDLVKGFQTTQYFNPLCKDGYIELNSEDIDKKIRIKRIHIEEDTGKTIYDEKGNLYLDYNRSGVPLIEVVTEPDINSSKELQLFLNKLKSIIEYTEISDCKMEEGSLRCDVNINLIDKNTNKKTEISELKNLNSFRSIIRATEYEINRHTLLLKNGEIGNKETRRWDEGESKTYLMRKKDSVENYMYFHEGDIKEVLVDKELISNIRKKLPEFSWEKKERFIKYYNLPEYDSEILTNNKYLSVLFESTNKYTNDPKSTSNWIMGDVIRRLNEDNIDVLDVKFKPEDLAELINMVNNREISNNAGKKVLKVMFEENKKPREIINRLGLSQINDEEKLKDIVKAIVLENEQSVEEYRNGKERVLGFLIGQVMKETKGKANPKKVNKILLSYIN</sequence>
<accession>K0AXF3</accession>
<dbReference type="Proteomes" id="UP000006094">
    <property type="component" value="Chromosome"/>
</dbReference>
<evidence type="ECO:0000256" key="9">
    <source>
        <dbReference type="ARBA" id="ARBA00047913"/>
    </source>
</evidence>
<dbReference type="InterPro" id="IPR017959">
    <property type="entry name" value="Asn/Gln-tRNA_amidoTrfase_suB/E"/>
</dbReference>
<dbReference type="InterPro" id="IPR018027">
    <property type="entry name" value="Asn/Gln_amidotransferase"/>
</dbReference>
<dbReference type="PANTHER" id="PTHR11659">
    <property type="entry name" value="GLUTAMYL-TRNA GLN AMIDOTRANSFERASE SUBUNIT B MITOCHONDRIAL AND PROKARYOTIC PET112-RELATED"/>
    <property type="match status" value="1"/>
</dbReference>
<evidence type="ECO:0000256" key="3">
    <source>
        <dbReference type="ARBA" id="ARBA00022598"/>
    </source>
</evidence>
<keyword evidence="4 10" id="KW-0547">Nucleotide-binding</keyword>
<comment type="subunit">
    <text evidence="2 10">Heterotrimer of A, B and C subunits.</text>
</comment>
<dbReference type="InterPro" id="IPR004413">
    <property type="entry name" value="GatB"/>
</dbReference>
<dbReference type="eggNOG" id="COG0064">
    <property type="taxonomic scope" value="Bacteria"/>
</dbReference>
<evidence type="ECO:0000256" key="6">
    <source>
        <dbReference type="ARBA" id="ARBA00022917"/>
    </source>
</evidence>
<dbReference type="PANTHER" id="PTHR11659:SF0">
    <property type="entry name" value="GLUTAMYL-TRNA(GLN) AMIDOTRANSFERASE SUBUNIT B, MITOCHONDRIAL"/>
    <property type="match status" value="1"/>
</dbReference>
<comment type="similarity">
    <text evidence="1 10">Belongs to the GatB/GatE family. GatB subfamily.</text>
</comment>
<dbReference type="EMBL" id="CP003326">
    <property type="protein sequence ID" value="AFS77395.1"/>
    <property type="molecule type" value="Genomic_DNA"/>
</dbReference>
<proteinExistence type="inferred from homology"/>
<evidence type="ECO:0000256" key="5">
    <source>
        <dbReference type="ARBA" id="ARBA00022840"/>
    </source>
</evidence>
<dbReference type="NCBIfam" id="NF004014">
    <property type="entry name" value="PRK05477.1-4"/>
    <property type="match status" value="1"/>
</dbReference>
<dbReference type="GO" id="GO:0006412">
    <property type="term" value="P:translation"/>
    <property type="evidence" value="ECO:0007669"/>
    <property type="project" value="UniProtKB-UniRule"/>
</dbReference>
<dbReference type="InterPro" id="IPR003789">
    <property type="entry name" value="Asn/Gln_tRNA_amidoTrase-B-like"/>
</dbReference>
<dbReference type="GO" id="GO:0005524">
    <property type="term" value="F:ATP binding"/>
    <property type="evidence" value="ECO:0007669"/>
    <property type="project" value="UniProtKB-KW"/>
</dbReference>
<evidence type="ECO:0000259" key="11">
    <source>
        <dbReference type="SMART" id="SM00845"/>
    </source>
</evidence>
<evidence type="ECO:0000256" key="2">
    <source>
        <dbReference type="ARBA" id="ARBA00011123"/>
    </source>
</evidence>
<dbReference type="PROSITE" id="PS01234">
    <property type="entry name" value="GATB"/>
    <property type="match status" value="1"/>
</dbReference>
<dbReference type="FunFam" id="1.10.10.410:FF:000001">
    <property type="entry name" value="Aspartyl/glutamyl-tRNA(Asn/Gln) amidotransferase subunit B"/>
    <property type="match status" value="1"/>
</dbReference>
<dbReference type="EC" id="6.3.5.-" evidence="10"/>
<dbReference type="NCBIfam" id="TIGR00133">
    <property type="entry name" value="gatB"/>
    <property type="match status" value="1"/>
</dbReference>
<keyword evidence="5 10" id="KW-0067">ATP-binding</keyword>